<evidence type="ECO:0000313" key="7">
    <source>
        <dbReference type="Proteomes" id="UP001227230"/>
    </source>
</evidence>
<dbReference type="PROSITE" id="PS50994">
    <property type="entry name" value="INTEGRASE"/>
    <property type="match status" value="1"/>
</dbReference>
<dbReference type="EMBL" id="CP126655">
    <property type="protein sequence ID" value="WJZ93822.1"/>
    <property type="molecule type" value="Genomic_DNA"/>
</dbReference>
<dbReference type="Gene3D" id="2.120.10.30">
    <property type="entry name" value="TolB, C-terminal domain"/>
    <property type="match status" value="1"/>
</dbReference>
<dbReference type="Pfam" id="PF03088">
    <property type="entry name" value="Str_synth"/>
    <property type="match status" value="1"/>
</dbReference>
<reference evidence="6 7" key="1">
    <citation type="journal article" date="2023" name="Hortic Res">
        <title>The complete reference genome for grapevine (Vitis vinifera L.) genetics and breeding.</title>
        <authorList>
            <person name="Shi X."/>
            <person name="Cao S."/>
            <person name="Wang X."/>
            <person name="Huang S."/>
            <person name="Wang Y."/>
            <person name="Liu Z."/>
            <person name="Liu W."/>
            <person name="Leng X."/>
            <person name="Peng Y."/>
            <person name="Wang N."/>
            <person name="Wang Y."/>
            <person name="Ma Z."/>
            <person name="Xu X."/>
            <person name="Zhang F."/>
            <person name="Xue H."/>
            <person name="Zhong H."/>
            <person name="Wang Y."/>
            <person name="Zhang K."/>
            <person name="Velt A."/>
            <person name="Avia K."/>
            <person name="Holtgrawe D."/>
            <person name="Grimplet J."/>
            <person name="Matus J.T."/>
            <person name="Ware D."/>
            <person name="Wu X."/>
            <person name="Wang H."/>
            <person name="Liu C."/>
            <person name="Fang Y."/>
            <person name="Rustenholz C."/>
            <person name="Cheng Z."/>
            <person name="Xiao H."/>
            <person name="Zhou Y."/>
        </authorList>
    </citation>
    <scope>NUCLEOTIDE SEQUENCE [LARGE SCALE GENOMIC DNA]</scope>
    <source>
        <strain evidence="7">cv. Pinot noir / PN40024</strain>
        <tissue evidence="6">Leaf</tissue>
    </source>
</reference>
<protein>
    <recommendedName>
        <fullName evidence="5">Integrase catalytic domain-containing protein</fullName>
    </recommendedName>
</protein>
<dbReference type="Pfam" id="PF20067">
    <property type="entry name" value="SSL_N"/>
    <property type="match status" value="1"/>
</dbReference>
<dbReference type="InterPro" id="IPR001584">
    <property type="entry name" value="Integrase_cat-core"/>
</dbReference>
<evidence type="ECO:0000256" key="3">
    <source>
        <dbReference type="ARBA" id="ARBA00022554"/>
    </source>
</evidence>
<proteinExistence type="inferred from homology"/>
<keyword evidence="4" id="KW-0325">Glycoprotein</keyword>
<dbReference type="InterPro" id="IPR057670">
    <property type="entry name" value="SH3_retrovirus"/>
</dbReference>
<feature type="domain" description="Integrase catalytic" evidence="5">
    <location>
        <begin position="381"/>
        <end position="553"/>
    </location>
</feature>
<dbReference type="PANTHER" id="PTHR10426:SF69">
    <property type="entry name" value="PROTEIN STRICTOSIDINE SYNTHASE-LIKE 10"/>
    <property type="match status" value="1"/>
</dbReference>
<dbReference type="Proteomes" id="UP001227230">
    <property type="component" value="Chromosome 8"/>
</dbReference>
<dbReference type="InterPro" id="IPR025724">
    <property type="entry name" value="GAG-pre-integrase_dom"/>
</dbReference>
<evidence type="ECO:0000259" key="5">
    <source>
        <dbReference type="PROSITE" id="PS50994"/>
    </source>
</evidence>
<evidence type="ECO:0000256" key="2">
    <source>
        <dbReference type="ARBA" id="ARBA00009191"/>
    </source>
</evidence>
<dbReference type="Gene3D" id="4.10.60.10">
    <property type="entry name" value="Zinc finger, CCHC-type"/>
    <property type="match status" value="1"/>
</dbReference>
<dbReference type="InterPro" id="IPR011042">
    <property type="entry name" value="6-blade_b-propeller_TolB-like"/>
</dbReference>
<accession>A0ABY9CEM2</accession>
<evidence type="ECO:0000313" key="6">
    <source>
        <dbReference type="EMBL" id="WJZ93822.1"/>
    </source>
</evidence>
<sequence>METQKTMKFLMGLGDNYATVRSNIIGMDPLPTVNKAYAMALRHEKQAEASNGKVAVPNEASAFSVRKLDQDPNTTEREVKCEKCNMTNHSTKNCRAHLKCTYCGGKGHTYDYCRRRKNTMGGGQGRSKVNHAATLNEGKEDMTNFPLSQSECQQMMGLLSKIKTAATSHSDGHQMLEMLHATKQASANLVGNVPNYEELSGRVFALSRDIKDTMWILDSGASDHIVCDSSFLTSFQPVHNRIVKLPDGTSAHVSHIGTVSFSAQFVLHNVLCVPLFYLNLISISKLAFDSFYVTIFLRQVCFIQDLQSGKMIGMGTESEGLYCLNLPRKGTCNVVNTKTQDLWHQRLGHPSSKVSVLFPFLQNKTLDASTCSICPLAKHTRTPFPLSVSSSDSCFDLIHVDIWGGYHVPSLSGAQYFLTIVDDHSRSTWVYLMHHKSEARSLLVHFVNLVANQFGSQVKIVRSDNGPEFKHTQFYSSRGILHQTSCINTPQQNGVVERKHRHLLNVARALLFQSHLPKPFWGDAILTAAYLINRTPTPLLQGKTPFEKLFHKSPNYSHLRVFGCRCFVSTHPLRPSKFDPRSIESVFIGYPHGQKGYKSLQKAMNTKLILTAITLAAISIILAVNSNHLFKPPSIPGTHDLLHGSEVIQVTGAFGPESIAFDPKGEGPYTGVADGRVLKWEGDGRGWTDFAVTTSERKECVRPFAPEMEHICGRPLGLRFDKKTGDLYIADAYFGLQVVEPNGGLATPLVTEVEGRRLLFTNDMDIDEVEDVIYFTDTSTDFHRRQFMAALLSGDNTGRLMKYDKSSKEVTVLLRGLAFANGVAMSKDRSFVLVAETTTGKIIRYWLKGPNAGKSDVFAEVPGYPDNVRRNSKGEFWVALHAKKGPHANWITSNSWVGKTLLKLPLTFKQLHKLIVVEAHATAIKLSEEGQVLEVLEDCEGKSMRFISEVEEHNGKLWLGSVMMPFIGVYDLH</sequence>
<dbReference type="InterPro" id="IPR018119">
    <property type="entry name" value="Strictosidine_synth_cons-reg"/>
</dbReference>
<dbReference type="Pfam" id="PF00665">
    <property type="entry name" value="rve"/>
    <property type="match status" value="1"/>
</dbReference>
<dbReference type="SUPFAM" id="SSF63829">
    <property type="entry name" value="Calcium-dependent phosphotriesterase"/>
    <property type="match status" value="1"/>
</dbReference>
<dbReference type="InterPro" id="IPR036397">
    <property type="entry name" value="RNaseH_sf"/>
</dbReference>
<gene>
    <name evidence="6" type="ORF">VitviT2T_012729</name>
</gene>
<dbReference type="Pfam" id="PF22936">
    <property type="entry name" value="Pol_BBD"/>
    <property type="match status" value="1"/>
</dbReference>
<dbReference type="PANTHER" id="PTHR10426">
    <property type="entry name" value="STRICTOSIDINE SYNTHASE-RELATED"/>
    <property type="match status" value="1"/>
</dbReference>
<name>A0ABY9CEM2_VITVI</name>
<evidence type="ECO:0000256" key="4">
    <source>
        <dbReference type="ARBA" id="ARBA00023180"/>
    </source>
</evidence>
<dbReference type="Gene3D" id="3.30.420.10">
    <property type="entry name" value="Ribonuclease H-like superfamily/Ribonuclease H"/>
    <property type="match status" value="1"/>
</dbReference>
<dbReference type="SUPFAM" id="SSF53098">
    <property type="entry name" value="Ribonuclease H-like"/>
    <property type="match status" value="1"/>
</dbReference>
<dbReference type="InterPro" id="IPR054722">
    <property type="entry name" value="PolX-like_BBD"/>
</dbReference>
<organism evidence="6 7">
    <name type="scientific">Vitis vinifera</name>
    <name type="common">Grape</name>
    <dbReference type="NCBI Taxonomy" id="29760"/>
    <lineage>
        <taxon>Eukaryota</taxon>
        <taxon>Viridiplantae</taxon>
        <taxon>Streptophyta</taxon>
        <taxon>Embryophyta</taxon>
        <taxon>Tracheophyta</taxon>
        <taxon>Spermatophyta</taxon>
        <taxon>Magnoliopsida</taxon>
        <taxon>eudicotyledons</taxon>
        <taxon>Gunneridae</taxon>
        <taxon>Pentapetalae</taxon>
        <taxon>rosids</taxon>
        <taxon>Vitales</taxon>
        <taxon>Vitaceae</taxon>
        <taxon>Viteae</taxon>
        <taxon>Vitis</taxon>
    </lineage>
</organism>
<comment type="subcellular location">
    <subcellularLocation>
        <location evidence="1">Vacuole</location>
    </subcellularLocation>
</comment>
<dbReference type="Pfam" id="PF13976">
    <property type="entry name" value="gag_pre-integrs"/>
    <property type="match status" value="1"/>
</dbReference>
<dbReference type="Pfam" id="PF25597">
    <property type="entry name" value="SH3_retrovirus"/>
    <property type="match status" value="1"/>
</dbReference>
<dbReference type="InterPro" id="IPR012337">
    <property type="entry name" value="RNaseH-like_sf"/>
</dbReference>
<dbReference type="InterPro" id="IPR036875">
    <property type="entry name" value="Znf_CCHC_sf"/>
</dbReference>
<evidence type="ECO:0000256" key="1">
    <source>
        <dbReference type="ARBA" id="ARBA00004116"/>
    </source>
</evidence>
<comment type="similarity">
    <text evidence="2">Belongs to the strictosidine synthase family.</text>
</comment>
<keyword evidence="7" id="KW-1185">Reference proteome</keyword>
<dbReference type="SUPFAM" id="SSF57756">
    <property type="entry name" value="Retrovirus zinc finger-like domains"/>
    <property type="match status" value="1"/>
</dbReference>
<keyword evidence="3" id="KW-0926">Vacuole</keyword>